<evidence type="ECO:0000313" key="3">
    <source>
        <dbReference type="Proteomes" id="UP000076625"/>
    </source>
</evidence>
<dbReference type="AlphaFoldDB" id="A0A161SI01"/>
<gene>
    <name evidence="2" type="ORF">AVW16_07860</name>
</gene>
<comment type="caution">
    <text evidence="2">The sequence shown here is derived from an EMBL/GenBank/DDBJ whole genome shotgun (WGS) entry which is preliminary data.</text>
</comment>
<dbReference type="Proteomes" id="UP000076625">
    <property type="component" value="Unassembled WGS sequence"/>
</dbReference>
<dbReference type="STRING" id="1452487.AVW16_07860"/>
<dbReference type="OrthoDB" id="517121at2"/>
<dbReference type="RefSeq" id="WP_066610740.1">
    <property type="nucleotide sequence ID" value="NZ_LQQU01000013.1"/>
</dbReference>
<sequence>MKPILLAACLALLPTLGHAEVGDLAVGAGVGTTGVDLALTYKATDNVNVRGVLSGVDYDRDDRYGTDVDFSGTFELFHAGVLADLYPSSGSFRVTGGIVYNGTKLALDGKPRSGGSYSIGGQTYTADQIGSLNAEAKWDKPGLYLGIGFGDPVRSKGLSFSGDLGVIYTGSPDTHLRVRCGTAIVGTPQCTQLQQDAAVEERKLRDDADKIKYWPVARIMANYAF</sequence>
<dbReference type="EMBL" id="LQQU01000013">
    <property type="protein sequence ID" value="KZE33450.1"/>
    <property type="molecule type" value="Genomic_DNA"/>
</dbReference>
<protein>
    <recommendedName>
        <fullName evidence="4">Outer membrane protein beta-barrel domain-containing protein</fullName>
    </recommendedName>
</protein>
<name>A0A161SI01_9NEIS</name>
<organism evidence="2 3">
    <name type="scientific">Crenobacter luteus</name>
    <dbReference type="NCBI Taxonomy" id="1452487"/>
    <lineage>
        <taxon>Bacteria</taxon>
        <taxon>Pseudomonadati</taxon>
        <taxon>Pseudomonadota</taxon>
        <taxon>Betaproteobacteria</taxon>
        <taxon>Neisseriales</taxon>
        <taxon>Neisseriaceae</taxon>
        <taxon>Crenobacter</taxon>
    </lineage>
</organism>
<feature type="signal peptide" evidence="1">
    <location>
        <begin position="1"/>
        <end position="19"/>
    </location>
</feature>
<evidence type="ECO:0000256" key="1">
    <source>
        <dbReference type="SAM" id="SignalP"/>
    </source>
</evidence>
<proteinExistence type="predicted"/>
<dbReference type="Gene3D" id="2.40.160.170">
    <property type="match status" value="1"/>
</dbReference>
<reference evidence="3" key="1">
    <citation type="submission" date="2016-01" db="EMBL/GenBank/DDBJ databases">
        <title>Draft genome of Chromobacterium sp. F49.</title>
        <authorList>
            <person name="Hong K.W."/>
        </authorList>
    </citation>
    <scope>NUCLEOTIDE SEQUENCE [LARGE SCALE GENOMIC DNA]</scope>
    <source>
        <strain evidence="3">CN10</strain>
    </source>
</reference>
<evidence type="ECO:0008006" key="4">
    <source>
        <dbReference type="Google" id="ProtNLM"/>
    </source>
</evidence>
<keyword evidence="1" id="KW-0732">Signal</keyword>
<keyword evidence="3" id="KW-1185">Reference proteome</keyword>
<accession>A0A161SI01</accession>
<feature type="chain" id="PRO_5007826421" description="Outer membrane protein beta-barrel domain-containing protein" evidence="1">
    <location>
        <begin position="20"/>
        <end position="225"/>
    </location>
</feature>
<evidence type="ECO:0000313" key="2">
    <source>
        <dbReference type="EMBL" id="KZE33450.1"/>
    </source>
</evidence>